<dbReference type="InterPro" id="IPR001992">
    <property type="entry name" value="T2SS_GspF/T4SS_PilC_CS"/>
</dbReference>
<evidence type="ECO:0000256" key="5">
    <source>
        <dbReference type="ARBA" id="ARBA00022475"/>
    </source>
</evidence>
<dbReference type="PANTHER" id="PTHR30012:SF0">
    <property type="entry name" value="TYPE II SECRETION SYSTEM PROTEIN F-RELATED"/>
    <property type="match status" value="1"/>
</dbReference>
<name>A0A4P9VR59_9GAMM</name>
<proteinExistence type="inferred from homology"/>
<keyword evidence="18" id="KW-1185">Reference proteome</keyword>
<evidence type="ECO:0000256" key="12">
    <source>
        <dbReference type="ARBA" id="ARBA00023136"/>
    </source>
</evidence>
<evidence type="ECO:0000313" key="17">
    <source>
        <dbReference type="EMBL" id="RDH44592.1"/>
    </source>
</evidence>
<keyword evidence="11 15" id="KW-1133">Transmembrane helix</keyword>
<accession>A0A4P9VR59</accession>
<keyword evidence="4 14" id="KW-0813">Transport</keyword>
<evidence type="ECO:0000256" key="9">
    <source>
        <dbReference type="ARBA" id="ARBA00022837"/>
    </source>
</evidence>
<keyword evidence="7 14" id="KW-0812">Transmembrane</keyword>
<evidence type="ECO:0000259" key="16">
    <source>
        <dbReference type="Pfam" id="PF00482"/>
    </source>
</evidence>
<feature type="transmembrane region" description="Helical" evidence="15">
    <location>
        <begin position="380"/>
        <end position="399"/>
    </location>
</feature>
<keyword evidence="8" id="KW-0479">Metal-binding</keyword>
<dbReference type="InterPro" id="IPR003004">
    <property type="entry name" value="GspF/PilC"/>
</dbReference>
<keyword evidence="5" id="KW-1003">Cell membrane</keyword>
<evidence type="ECO:0000256" key="1">
    <source>
        <dbReference type="ARBA" id="ARBA00002684"/>
    </source>
</evidence>
<dbReference type="Pfam" id="PF00482">
    <property type="entry name" value="T2SSF"/>
    <property type="match status" value="2"/>
</dbReference>
<dbReference type="GO" id="GO:0005886">
    <property type="term" value="C:plasma membrane"/>
    <property type="evidence" value="ECO:0007669"/>
    <property type="project" value="UniProtKB-SubCell"/>
</dbReference>
<dbReference type="PROSITE" id="PS00874">
    <property type="entry name" value="T2SP_F"/>
    <property type="match status" value="1"/>
</dbReference>
<keyword evidence="6" id="KW-0997">Cell inner membrane</keyword>
<dbReference type="GO" id="GO:0015628">
    <property type="term" value="P:protein secretion by the type II secretion system"/>
    <property type="evidence" value="ECO:0007669"/>
    <property type="project" value="InterPro"/>
</dbReference>
<evidence type="ECO:0000256" key="3">
    <source>
        <dbReference type="ARBA" id="ARBA00005745"/>
    </source>
</evidence>
<dbReference type="InterPro" id="IPR018076">
    <property type="entry name" value="T2SS_GspF_dom"/>
</dbReference>
<evidence type="ECO:0000256" key="15">
    <source>
        <dbReference type="SAM" id="Phobius"/>
    </source>
</evidence>
<dbReference type="InterPro" id="IPR042094">
    <property type="entry name" value="T2SS_GspF_sf"/>
</dbReference>
<feature type="domain" description="Type II secretion system protein GspF" evidence="16">
    <location>
        <begin position="275"/>
        <end position="397"/>
    </location>
</feature>
<protein>
    <recommendedName>
        <fullName evidence="13">General secretion pathway protein F</fullName>
    </recommendedName>
</protein>
<evidence type="ECO:0000313" key="18">
    <source>
        <dbReference type="Proteomes" id="UP000257039"/>
    </source>
</evidence>
<evidence type="ECO:0000256" key="4">
    <source>
        <dbReference type="ARBA" id="ARBA00022448"/>
    </source>
</evidence>
<dbReference type="GO" id="GO:0046872">
    <property type="term" value="F:metal ion binding"/>
    <property type="evidence" value="ECO:0007669"/>
    <property type="project" value="UniProtKB-KW"/>
</dbReference>
<dbReference type="AlphaFoldDB" id="A0A4P9VR59"/>
<dbReference type="GO" id="GO:0015627">
    <property type="term" value="C:type II protein secretion system complex"/>
    <property type="evidence" value="ECO:0007669"/>
    <property type="project" value="InterPro"/>
</dbReference>
<comment type="similarity">
    <text evidence="3 14">Belongs to the GSP F family.</text>
</comment>
<comment type="caution">
    <text evidence="17">The sequence shown here is derived from an EMBL/GenBank/DDBJ whole genome shotgun (WGS) entry which is preliminary data.</text>
</comment>
<feature type="transmembrane region" description="Helical" evidence="15">
    <location>
        <begin position="171"/>
        <end position="194"/>
    </location>
</feature>
<organism evidence="17 18">
    <name type="scientific">Zooshikella ganghwensis</name>
    <dbReference type="NCBI Taxonomy" id="202772"/>
    <lineage>
        <taxon>Bacteria</taxon>
        <taxon>Pseudomonadati</taxon>
        <taxon>Pseudomonadota</taxon>
        <taxon>Gammaproteobacteria</taxon>
        <taxon>Oceanospirillales</taxon>
        <taxon>Zooshikellaceae</taxon>
        <taxon>Zooshikella</taxon>
    </lineage>
</organism>
<dbReference type="Proteomes" id="UP000257039">
    <property type="component" value="Unassembled WGS sequence"/>
</dbReference>
<feature type="domain" description="Type II secretion system protein GspF" evidence="16">
    <location>
        <begin position="73"/>
        <end position="195"/>
    </location>
</feature>
<sequence length="406" mass="45276">MAAFEYIALNPRGKEEKGIIEADSIKQVRQLLRDKQLAPLTVTATKERSSDTQPRFSLQLGKRISAHQLALITRQLATLIQAGMPIEEVLKAVADQNDQRKIKAIILSVRSRVLEGYSLANSMADFPQVFPNLYRATVSAGEQSGHLNLVLNRLADYTEDRKKSRQKIQLALVYPIILLCASLLIVGFLLGYVVPDIVKVFINSKQQLPALTEVIIAASDWVKSSWYYVAIVGVLTWMGYRYAMHHDSFKKRVHQFWLKLPVMGKLLLNMETARFISTLSILVRSGVPLVDALHIAVEVIDNLSIKHQVKDTALWVSEGNSLRKALERTNVFPPMILHMVASGESSGELDDMLGRAAENQQQEVEGFVAMLVGLFEPMMLLFMGAIVLVIVLAVLLPILNLNALVV</sequence>
<feature type="transmembrane region" description="Helical" evidence="15">
    <location>
        <begin position="225"/>
        <end position="243"/>
    </location>
</feature>
<evidence type="ECO:0000256" key="11">
    <source>
        <dbReference type="ARBA" id="ARBA00022989"/>
    </source>
</evidence>
<comment type="subcellular location">
    <subcellularLocation>
        <location evidence="2 14">Cell inner membrane</location>
        <topology evidence="2 14">Multi-pass membrane protein</topology>
    </subcellularLocation>
</comment>
<keyword evidence="9" id="KW-0106">Calcium</keyword>
<dbReference type="FunFam" id="1.20.81.30:FF:000001">
    <property type="entry name" value="Type II secretion system protein F"/>
    <property type="match status" value="2"/>
</dbReference>
<dbReference type="InterPro" id="IPR011850">
    <property type="entry name" value="T2SS_GspF"/>
</dbReference>
<comment type="function">
    <text evidence="1">Component of the type II secretion system inner membrane complex required for the energy-dependent secretion of extracellular factors such as proteases and toxins from the periplasm.</text>
</comment>
<dbReference type="Gene3D" id="1.20.81.30">
    <property type="entry name" value="Type II secretion system (T2SS), domain F"/>
    <property type="match status" value="2"/>
</dbReference>
<evidence type="ECO:0000256" key="2">
    <source>
        <dbReference type="ARBA" id="ARBA00004429"/>
    </source>
</evidence>
<dbReference type="PRINTS" id="PR00812">
    <property type="entry name" value="BCTERIALGSPF"/>
</dbReference>
<evidence type="ECO:0000256" key="14">
    <source>
        <dbReference type="RuleBase" id="RU003923"/>
    </source>
</evidence>
<evidence type="ECO:0000256" key="6">
    <source>
        <dbReference type="ARBA" id="ARBA00022519"/>
    </source>
</evidence>
<reference evidence="17 18" key="1">
    <citation type="submission" date="2017-04" db="EMBL/GenBank/DDBJ databases">
        <title>Draft genome sequence of Zooshikella ganghwensis VG4 isolated from Red Sea sediments.</title>
        <authorList>
            <person name="Rehman Z."/>
            <person name="Alam I."/>
            <person name="Kamau A."/>
            <person name="Bajic V."/>
            <person name="Leiknes T."/>
        </authorList>
    </citation>
    <scope>NUCLEOTIDE SEQUENCE [LARGE SCALE GENOMIC DNA]</scope>
    <source>
        <strain evidence="17 18">VG4</strain>
    </source>
</reference>
<dbReference type="PANTHER" id="PTHR30012">
    <property type="entry name" value="GENERAL SECRETION PATHWAY PROTEIN"/>
    <property type="match status" value="1"/>
</dbReference>
<dbReference type="RefSeq" id="WP_094787712.1">
    <property type="nucleotide sequence ID" value="NZ_NDXW01000001.1"/>
</dbReference>
<evidence type="ECO:0000256" key="13">
    <source>
        <dbReference type="ARBA" id="ARBA00030750"/>
    </source>
</evidence>
<dbReference type="NCBIfam" id="TIGR02120">
    <property type="entry name" value="GspF"/>
    <property type="match status" value="1"/>
</dbReference>
<keyword evidence="12 15" id="KW-0472">Membrane</keyword>
<evidence type="ECO:0000256" key="7">
    <source>
        <dbReference type="ARBA" id="ARBA00022692"/>
    </source>
</evidence>
<gene>
    <name evidence="17" type="primary">gspF</name>
    <name evidence="17" type="ORF">B9G39_14755</name>
</gene>
<evidence type="ECO:0000256" key="8">
    <source>
        <dbReference type="ARBA" id="ARBA00022723"/>
    </source>
</evidence>
<evidence type="ECO:0000256" key="10">
    <source>
        <dbReference type="ARBA" id="ARBA00022927"/>
    </source>
</evidence>
<dbReference type="EMBL" id="NDXW01000001">
    <property type="protein sequence ID" value="RDH44592.1"/>
    <property type="molecule type" value="Genomic_DNA"/>
</dbReference>
<keyword evidence="10" id="KW-0653">Protein transport</keyword>